<evidence type="ECO:0000313" key="1">
    <source>
        <dbReference type="EMBL" id="MCY6370329.1"/>
    </source>
</evidence>
<comment type="caution">
    <text evidence="1">The sequence shown here is derived from an EMBL/GenBank/DDBJ whole genome shotgun (WGS) entry which is preliminary data.</text>
</comment>
<protein>
    <submittedName>
        <fullName evidence="1">Uncharacterized protein</fullName>
    </submittedName>
</protein>
<name>A0ABT4CMP3_9CLOT</name>
<organism evidence="1 2">
    <name type="scientific">Clostridium ganghwense</name>
    <dbReference type="NCBI Taxonomy" id="312089"/>
    <lineage>
        <taxon>Bacteria</taxon>
        <taxon>Bacillati</taxon>
        <taxon>Bacillota</taxon>
        <taxon>Clostridia</taxon>
        <taxon>Eubacteriales</taxon>
        <taxon>Clostridiaceae</taxon>
        <taxon>Clostridium</taxon>
    </lineage>
</organism>
<proteinExistence type="predicted"/>
<accession>A0ABT4CMP3</accession>
<reference evidence="1" key="1">
    <citation type="submission" date="2022-12" db="EMBL/GenBank/DDBJ databases">
        <authorList>
            <person name="Wang J."/>
        </authorList>
    </citation>
    <scope>NUCLEOTIDE SEQUENCE</scope>
    <source>
        <strain evidence="1">HY-42-06</strain>
    </source>
</reference>
<gene>
    <name evidence="1" type="ORF">OXH55_06750</name>
</gene>
<sequence>MLKKDIILEICNHNINSLKLGKKHKLIKEKKGLERVIIKDLEDLKTRVRKKNIYIMVEGEEIYIKYMSLPKVYGYKLDNIVENQLIHLYGRKAEEIFYSYTIYKEQENELELLVFCVNCQRLNGLKHCIKCNNVIKKVNLIQFYFLQYFKNYVLDKSYIFIFNYNENLYITAVSDDKIIANKVIRDNNENYEFVISQYDYINDKVLGLDKKINKVYSVNLNDIRFKEYLMNEKKYTYENLGEFDEEIIMETFILNRS</sequence>
<dbReference type="RefSeq" id="WP_268049074.1">
    <property type="nucleotide sequence ID" value="NZ_JAPQES010000002.1"/>
</dbReference>
<dbReference type="Proteomes" id="UP001079657">
    <property type="component" value="Unassembled WGS sequence"/>
</dbReference>
<keyword evidence="2" id="KW-1185">Reference proteome</keyword>
<dbReference type="EMBL" id="JAPQES010000002">
    <property type="protein sequence ID" value="MCY6370329.1"/>
    <property type="molecule type" value="Genomic_DNA"/>
</dbReference>
<evidence type="ECO:0000313" key="2">
    <source>
        <dbReference type="Proteomes" id="UP001079657"/>
    </source>
</evidence>